<dbReference type="Pfam" id="PF04116">
    <property type="entry name" value="FA_hydroxylase"/>
    <property type="match status" value="1"/>
</dbReference>
<evidence type="ECO:0000313" key="7">
    <source>
        <dbReference type="EMBL" id="APC96809.1"/>
    </source>
</evidence>
<dbReference type="GO" id="GO:0005506">
    <property type="term" value="F:iron ion binding"/>
    <property type="evidence" value="ECO:0007669"/>
    <property type="project" value="InterPro"/>
</dbReference>
<protein>
    <submittedName>
        <fullName evidence="7">Fatty acid hydroxylase superfamily protein</fullName>
    </submittedName>
</protein>
<dbReference type="InterPro" id="IPR050307">
    <property type="entry name" value="Sterol_Desaturase_Related"/>
</dbReference>
<keyword evidence="4 5" id="KW-0472">Membrane</keyword>
<accession>A0A1J0KSS4</accession>
<keyword evidence="3 5" id="KW-1133">Transmembrane helix</keyword>
<dbReference type="KEGG" id="frc:KX01_81"/>
<keyword evidence="2 5" id="KW-0812">Transmembrane</keyword>
<evidence type="ECO:0000256" key="2">
    <source>
        <dbReference type="ARBA" id="ARBA00022692"/>
    </source>
</evidence>
<dbReference type="STRING" id="1542390.KX01_81"/>
<feature type="transmembrane region" description="Helical" evidence="5">
    <location>
        <begin position="6"/>
        <end position="25"/>
    </location>
</feature>
<evidence type="ECO:0000256" key="1">
    <source>
        <dbReference type="ARBA" id="ARBA00004370"/>
    </source>
</evidence>
<organism evidence="7 8">
    <name type="scientific">Francisella frigiditurris</name>
    <dbReference type="NCBI Taxonomy" id="1542390"/>
    <lineage>
        <taxon>Bacteria</taxon>
        <taxon>Pseudomonadati</taxon>
        <taxon>Pseudomonadota</taxon>
        <taxon>Gammaproteobacteria</taxon>
        <taxon>Thiotrichales</taxon>
        <taxon>Francisellaceae</taxon>
        <taxon>Francisella</taxon>
    </lineage>
</organism>
<feature type="transmembrane region" description="Helical" evidence="5">
    <location>
        <begin position="87"/>
        <end position="108"/>
    </location>
</feature>
<evidence type="ECO:0000256" key="3">
    <source>
        <dbReference type="ARBA" id="ARBA00022989"/>
    </source>
</evidence>
<dbReference type="InterPro" id="IPR006694">
    <property type="entry name" value="Fatty_acid_hydroxylase"/>
</dbReference>
<dbReference type="EMBL" id="CP009654">
    <property type="protein sequence ID" value="APC96809.1"/>
    <property type="molecule type" value="Genomic_DNA"/>
</dbReference>
<keyword evidence="8" id="KW-1185">Reference proteome</keyword>
<dbReference type="PANTHER" id="PTHR11863">
    <property type="entry name" value="STEROL DESATURASE"/>
    <property type="match status" value="1"/>
</dbReference>
<dbReference type="GO" id="GO:0016491">
    <property type="term" value="F:oxidoreductase activity"/>
    <property type="evidence" value="ECO:0007669"/>
    <property type="project" value="InterPro"/>
</dbReference>
<dbReference type="GO" id="GO:0008610">
    <property type="term" value="P:lipid biosynthetic process"/>
    <property type="evidence" value="ECO:0007669"/>
    <property type="project" value="InterPro"/>
</dbReference>
<evidence type="ECO:0000259" key="6">
    <source>
        <dbReference type="Pfam" id="PF04116"/>
    </source>
</evidence>
<dbReference type="Proteomes" id="UP000182521">
    <property type="component" value="Chromosome"/>
</dbReference>
<evidence type="ECO:0000256" key="4">
    <source>
        <dbReference type="ARBA" id="ARBA00023136"/>
    </source>
</evidence>
<proteinExistence type="predicted"/>
<dbReference type="AlphaFoldDB" id="A0A1J0KSS4"/>
<dbReference type="RefSeq" id="WP_071663115.1">
    <property type="nucleotide sequence ID" value="NZ_CP009654.1"/>
</dbReference>
<reference evidence="8" key="1">
    <citation type="submission" date="2014-10" db="EMBL/GenBank/DDBJ databases">
        <authorList>
            <person name="Kuske C.R."/>
            <person name="Challacombe J.F."/>
            <person name="Daligault H.E."/>
            <person name="Davenport K.W."/>
            <person name="Johnson S.L."/>
            <person name="Siddaramappa S."/>
            <person name="Petersen J.M."/>
        </authorList>
    </citation>
    <scope>NUCLEOTIDE SEQUENCE [LARGE SCALE GENOMIC DNA]</scope>
    <source>
        <strain evidence="8">CA97-1460</strain>
    </source>
</reference>
<feature type="transmembrane region" description="Helical" evidence="5">
    <location>
        <begin position="46"/>
        <end position="67"/>
    </location>
</feature>
<evidence type="ECO:0000256" key="5">
    <source>
        <dbReference type="SAM" id="Phobius"/>
    </source>
</evidence>
<feature type="domain" description="Fatty acid hydroxylase" evidence="6">
    <location>
        <begin position="88"/>
        <end position="224"/>
    </location>
</feature>
<dbReference type="GO" id="GO:0016020">
    <property type="term" value="C:membrane"/>
    <property type="evidence" value="ECO:0007669"/>
    <property type="project" value="UniProtKB-SubCell"/>
</dbReference>
<name>A0A1J0KSS4_9GAMM</name>
<feature type="transmembrane region" description="Helical" evidence="5">
    <location>
        <begin position="141"/>
        <end position="165"/>
    </location>
</feature>
<comment type="subcellular location">
    <subcellularLocation>
        <location evidence="1">Membrane</location>
    </subcellularLocation>
</comment>
<gene>
    <name evidence="7" type="ORF">KX01_81</name>
</gene>
<sequence length="268" mass="31277">MPYELTIRLFFFLSIFLIMMVWEIIAPRRKQQVSRKIRWVNNISLIIINSIIIRLLFPAAAIGIAIWCSQNNLGLLNALDIPQWLKVIIAFLVLDLAIYLQHVLFHYLPVFWRIHKVHHADLDFDVTTGLRFHPIEIILSMLIKFMVIIFIGASVESVIIFEIVLNATSMFNHSNIKLPLMIDKYLRYFIITPDMHRIHHSVIPKETNSNFGFNLSLWDRLLATYRANAANDQTTMDIGLSEHRNIVQTQKLLGMIKMPFEDNQDPQN</sequence>
<dbReference type="OrthoDB" id="9770329at2"/>
<evidence type="ECO:0000313" key="8">
    <source>
        <dbReference type="Proteomes" id="UP000182521"/>
    </source>
</evidence>